<dbReference type="Pfam" id="PF04681">
    <property type="entry name" value="Bys1"/>
    <property type="match status" value="1"/>
</dbReference>
<feature type="chain" id="PRO_5026346342" description="BYS1 domain protein" evidence="1">
    <location>
        <begin position="20"/>
        <end position="162"/>
    </location>
</feature>
<name>A0A6G1HVA6_9PEZI</name>
<reference evidence="2" key="1">
    <citation type="journal article" date="2020" name="Stud. Mycol.">
        <title>101 Dothideomycetes genomes: a test case for predicting lifestyles and emergence of pathogens.</title>
        <authorList>
            <person name="Haridas S."/>
            <person name="Albert R."/>
            <person name="Binder M."/>
            <person name="Bloem J."/>
            <person name="Labutti K."/>
            <person name="Salamov A."/>
            <person name="Andreopoulos B."/>
            <person name="Baker S."/>
            <person name="Barry K."/>
            <person name="Bills G."/>
            <person name="Bluhm B."/>
            <person name="Cannon C."/>
            <person name="Castanera R."/>
            <person name="Culley D."/>
            <person name="Daum C."/>
            <person name="Ezra D."/>
            <person name="Gonzalez J."/>
            <person name="Henrissat B."/>
            <person name="Kuo A."/>
            <person name="Liang C."/>
            <person name="Lipzen A."/>
            <person name="Lutzoni F."/>
            <person name="Magnuson J."/>
            <person name="Mondo S."/>
            <person name="Nolan M."/>
            <person name="Ohm R."/>
            <person name="Pangilinan J."/>
            <person name="Park H.-J."/>
            <person name="Ramirez L."/>
            <person name="Alfaro M."/>
            <person name="Sun H."/>
            <person name="Tritt A."/>
            <person name="Yoshinaga Y."/>
            <person name="Zwiers L.-H."/>
            <person name="Turgeon B."/>
            <person name="Goodwin S."/>
            <person name="Spatafora J."/>
            <person name="Crous P."/>
            <person name="Grigoriev I."/>
        </authorList>
    </citation>
    <scope>NUCLEOTIDE SEQUENCE</scope>
    <source>
        <strain evidence="2">CBS 262.69</strain>
    </source>
</reference>
<organism evidence="2 3">
    <name type="scientific">Trichodelitschia bisporula</name>
    <dbReference type="NCBI Taxonomy" id="703511"/>
    <lineage>
        <taxon>Eukaryota</taxon>
        <taxon>Fungi</taxon>
        <taxon>Dikarya</taxon>
        <taxon>Ascomycota</taxon>
        <taxon>Pezizomycotina</taxon>
        <taxon>Dothideomycetes</taxon>
        <taxon>Dothideomycetes incertae sedis</taxon>
        <taxon>Phaeotrichales</taxon>
        <taxon>Phaeotrichaceae</taxon>
        <taxon>Trichodelitschia</taxon>
    </lineage>
</organism>
<proteinExistence type="predicted"/>
<dbReference type="Proteomes" id="UP000799640">
    <property type="component" value="Unassembled WGS sequence"/>
</dbReference>
<evidence type="ECO:0000256" key="1">
    <source>
        <dbReference type="SAM" id="SignalP"/>
    </source>
</evidence>
<dbReference type="EMBL" id="ML996696">
    <property type="protein sequence ID" value="KAF2399864.1"/>
    <property type="molecule type" value="Genomic_DNA"/>
</dbReference>
<dbReference type="AlphaFoldDB" id="A0A6G1HVA6"/>
<keyword evidence="3" id="KW-1185">Reference proteome</keyword>
<gene>
    <name evidence="2" type="ORF">EJ06DRAFT_556961</name>
</gene>
<accession>A0A6G1HVA6</accession>
<protein>
    <recommendedName>
        <fullName evidence="4">BYS1 domain protein</fullName>
    </recommendedName>
</protein>
<dbReference type="InterPro" id="IPR006771">
    <property type="entry name" value="CetA-like"/>
</dbReference>
<evidence type="ECO:0008006" key="4">
    <source>
        <dbReference type="Google" id="ProtNLM"/>
    </source>
</evidence>
<dbReference type="PANTHER" id="PTHR36195">
    <property type="entry name" value="DOMAIN PROTEIN, PUTATIVE (AFU_ORTHOLOGUE AFUA_5G01990)-RELATED-RELATED"/>
    <property type="match status" value="1"/>
</dbReference>
<feature type="signal peptide" evidence="1">
    <location>
        <begin position="1"/>
        <end position="19"/>
    </location>
</feature>
<keyword evidence="1" id="KW-0732">Signal</keyword>
<dbReference type="PANTHER" id="PTHR36195:SF4">
    <property type="entry name" value="DOMAIN PROTEIN, PUTATIVE (AFU_ORTHOLOGUE AFUA_5G01990)-RELATED"/>
    <property type="match status" value="1"/>
</dbReference>
<sequence length="162" mass="17309">MHFSMRAAAVAALLPLSLAGHAVARAGNAVVRNNCGGGHVYLWSVGSEMGAQKDLFLQDQTYSEPYRFDKKTGGIAIKLTPVESGIFKGAAQLNFAYTFEGDRIWYDLSSVFGNAFPETNITLAPSDPSCPTIVWPNGVHPVDATPHACSSKADIVLTLCGY</sequence>
<evidence type="ECO:0000313" key="2">
    <source>
        <dbReference type="EMBL" id="KAF2399864.1"/>
    </source>
</evidence>
<dbReference type="OrthoDB" id="3682664at2759"/>
<evidence type="ECO:0000313" key="3">
    <source>
        <dbReference type="Proteomes" id="UP000799640"/>
    </source>
</evidence>